<dbReference type="AlphaFoldDB" id="A0A939GC73"/>
<keyword evidence="1" id="KW-0489">Methyltransferase</keyword>
<dbReference type="Proteomes" id="UP000664795">
    <property type="component" value="Unassembled WGS sequence"/>
</dbReference>
<dbReference type="RefSeq" id="WP_207337675.1">
    <property type="nucleotide sequence ID" value="NZ_JAFMYU010000022.1"/>
</dbReference>
<proteinExistence type="predicted"/>
<keyword evidence="2" id="KW-1185">Reference proteome</keyword>
<dbReference type="InterPro" id="IPR029063">
    <property type="entry name" value="SAM-dependent_MTases_sf"/>
</dbReference>
<dbReference type="PANTHER" id="PTHR43167">
    <property type="entry name" value="PUTATIVE (AFU_ORTHOLOGUE AFUA_6G01830)-RELATED"/>
    <property type="match status" value="1"/>
</dbReference>
<reference evidence="1 2" key="1">
    <citation type="submission" date="2021-03" db="EMBL/GenBank/DDBJ databases">
        <title>Fibrella sp. HMF5036 genome sequencing and assembly.</title>
        <authorList>
            <person name="Kang H."/>
            <person name="Kim H."/>
            <person name="Bae S."/>
            <person name="Joh K."/>
        </authorList>
    </citation>
    <scope>NUCLEOTIDE SEQUENCE [LARGE SCALE GENOMIC DNA]</scope>
    <source>
        <strain evidence="1 2">HMF5036</strain>
    </source>
</reference>
<comment type="caution">
    <text evidence="1">The sequence shown here is derived from an EMBL/GenBank/DDBJ whole genome shotgun (WGS) entry which is preliminary data.</text>
</comment>
<protein>
    <submittedName>
        <fullName evidence="1">Class I SAM-dependent methyltransferase</fullName>
    </submittedName>
</protein>
<dbReference type="CDD" id="cd02440">
    <property type="entry name" value="AdoMet_MTases"/>
    <property type="match status" value="1"/>
</dbReference>
<gene>
    <name evidence="1" type="ORF">J2I48_22055</name>
</gene>
<keyword evidence="1" id="KW-0808">Transferase</keyword>
<sequence>MIAAYLRHCWQAGNAHGLHSPFVYSLYTTVIRNRAKPPNWAAIEALRKTLLRSTETIQVTDYGAGSRRHNGNLRSVDSLARSAQKPPRYAQLLYRLVKHTNAQTVLELGTSLGLTTAYLAEAVAETGGELISFEGCPNIASLARHHLAQLDTQPVDIVVGNLDETLAHRLLDIPRLDLVFFDANHRYEPTLAYFETCLPKAHNDSLFIFDDIHWSNDMERAWAAIKAHPATRVTVDLFGVGLVFFRHEQPKQHFTLRF</sequence>
<dbReference type="GO" id="GO:0008168">
    <property type="term" value="F:methyltransferase activity"/>
    <property type="evidence" value="ECO:0007669"/>
    <property type="project" value="UniProtKB-KW"/>
</dbReference>
<evidence type="ECO:0000313" key="1">
    <source>
        <dbReference type="EMBL" id="MBO0933708.1"/>
    </source>
</evidence>
<dbReference type="EMBL" id="JAFMYU010000022">
    <property type="protein sequence ID" value="MBO0933708.1"/>
    <property type="molecule type" value="Genomic_DNA"/>
</dbReference>
<organism evidence="1 2">
    <name type="scientific">Fibrella aquatilis</name>
    <dbReference type="NCBI Taxonomy" id="2817059"/>
    <lineage>
        <taxon>Bacteria</taxon>
        <taxon>Pseudomonadati</taxon>
        <taxon>Bacteroidota</taxon>
        <taxon>Cytophagia</taxon>
        <taxon>Cytophagales</taxon>
        <taxon>Spirosomataceae</taxon>
        <taxon>Fibrella</taxon>
    </lineage>
</organism>
<name>A0A939GC73_9BACT</name>
<dbReference type="GO" id="GO:0032259">
    <property type="term" value="P:methylation"/>
    <property type="evidence" value="ECO:0007669"/>
    <property type="project" value="UniProtKB-KW"/>
</dbReference>
<dbReference type="PANTHER" id="PTHR43167:SF1">
    <property type="entry name" value="PUTATIVE (AFU_ORTHOLOGUE AFUA_6G01830)-RELATED"/>
    <property type="match status" value="1"/>
</dbReference>
<dbReference type="Gene3D" id="3.40.50.150">
    <property type="entry name" value="Vaccinia Virus protein VP39"/>
    <property type="match status" value="1"/>
</dbReference>
<evidence type="ECO:0000313" key="2">
    <source>
        <dbReference type="Proteomes" id="UP000664795"/>
    </source>
</evidence>
<dbReference type="SUPFAM" id="SSF53335">
    <property type="entry name" value="S-adenosyl-L-methionine-dependent methyltransferases"/>
    <property type="match status" value="1"/>
</dbReference>
<accession>A0A939GC73</accession>
<dbReference type="Pfam" id="PF13578">
    <property type="entry name" value="Methyltransf_24"/>
    <property type="match status" value="1"/>
</dbReference>